<dbReference type="InterPro" id="IPR054722">
    <property type="entry name" value="PolX-like_BBD"/>
</dbReference>
<gene>
    <name evidence="3" type="ORF">O181_038465</name>
</gene>
<name>A0A9Q3D9V3_9BASI</name>
<feature type="domain" description="Retrovirus-related Pol polyprotein from transposon TNT 1-94-like beta-barrel" evidence="2">
    <location>
        <begin position="293"/>
        <end position="370"/>
    </location>
</feature>
<organism evidence="3 4">
    <name type="scientific">Austropuccinia psidii MF-1</name>
    <dbReference type="NCBI Taxonomy" id="1389203"/>
    <lineage>
        <taxon>Eukaryota</taxon>
        <taxon>Fungi</taxon>
        <taxon>Dikarya</taxon>
        <taxon>Basidiomycota</taxon>
        <taxon>Pucciniomycotina</taxon>
        <taxon>Pucciniomycetes</taxon>
        <taxon>Pucciniales</taxon>
        <taxon>Sphaerophragmiaceae</taxon>
        <taxon>Austropuccinia</taxon>
    </lineage>
</organism>
<dbReference type="Proteomes" id="UP000765509">
    <property type="component" value="Unassembled WGS sequence"/>
</dbReference>
<proteinExistence type="predicted"/>
<evidence type="ECO:0000259" key="2">
    <source>
        <dbReference type="Pfam" id="PF22936"/>
    </source>
</evidence>
<evidence type="ECO:0000313" key="3">
    <source>
        <dbReference type="EMBL" id="MBW0498750.1"/>
    </source>
</evidence>
<feature type="region of interest" description="Disordered" evidence="1">
    <location>
        <begin position="249"/>
        <end position="272"/>
    </location>
</feature>
<evidence type="ECO:0000256" key="1">
    <source>
        <dbReference type="SAM" id="MobiDB-lite"/>
    </source>
</evidence>
<sequence>MQPLVLNSNRFTVSTLQSHTKQNGWITRHTMAERPNKKEMSSIPILNGTNYSKWYLRMRFLLCSKDLLDVCEKAIGQDATPSAINRWTKLSFKAITTITSRINSRVFLEVINSETSNKANLLWSKIKEQYASKRAMNKGRVWMNWQKEKYTGNLHQYIKDTQKFLLELESFSIKIPYEILSYIILGKLAGDPKLSQDVELLTLNEDIIEKPNQILSRLQEYANHCQIKDDRSSHNPKCLTHKKEECFAENPHLRPQRRDNKRKAPNTSPAAHISTAQALHTSVLSKPEPNQLVVDCGATHHMFHSENVFTSLVKNAKLPVTTGDSSSNLMAKGIGTVNLLSNNQHLTFPNSLFVPKLNCNLVSLLKLFNKELIINRHKDLFSLTTEGKVLLHGKIKNNLMKVDYHLPTANRTVLNNYPWHERLSHVGESVIKSLGLPSTATACKVCALNKAHHLPFKDHIEPAHLPLDCVHIDLVGPISPPSISGFKYILTIVDQATS</sequence>
<comment type="caution">
    <text evidence="3">The sequence shown here is derived from an EMBL/GenBank/DDBJ whole genome shotgun (WGS) entry which is preliminary data.</text>
</comment>
<reference evidence="3" key="1">
    <citation type="submission" date="2021-03" db="EMBL/GenBank/DDBJ databases">
        <title>Draft genome sequence of rust myrtle Austropuccinia psidii MF-1, a brazilian biotype.</title>
        <authorList>
            <person name="Quecine M.C."/>
            <person name="Pachon D.M.R."/>
            <person name="Bonatelli M.L."/>
            <person name="Correr F.H."/>
            <person name="Franceschini L.M."/>
            <person name="Leite T.F."/>
            <person name="Margarido G.R.A."/>
            <person name="Almeida C.A."/>
            <person name="Ferrarezi J.A."/>
            <person name="Labate C.A."/>
        </authorList>
    </citation>
    <scope>NUCLEOTIDE SEQUENCE</scope>
    <source>
        <strain evidence="3">MF-1</strain>
    </source>
</reference>
<dbReference type="AlphaFoldDB" id="A0A9Q3D9V3"/>
<accession>A0A9Q3D9V3</accession>
<protein>
    <recommendedName>
        <fullName evidence="2">Retrovirus-related Pol polyprotein from transposon TNT 1-94-like beta-barrel domain-containing protein</fullName>
    </recommendedName>
</protein>
<dbReference type="EMBL" id="AVOT02014882">
    <property type="protein sequence ID" value="MBW0498750.1"/>
    <property type="molecule type" value="Genomic_DNA"/>
</dbReference>
<dbReference type="Pfam" id="PF22936">
    <property type="entry name" value="Pol_BBD"/>
    <property type="match status" value="1"/>
</dbReference>
<dbReference type="Pfam" id="PF14223">
    <property type="entry name" value="Retrotran_gag_2"/>
    <property type="match status" value="1"/>
</dbReference>
<evidence type="ECO:0000313" key="4">
    <source>
        <dbReference type="Proteomes" id="UP000765509"/>
    </source>
</evidence>
<keyword evidence="4" id="KW-1185">Reference proteome</keyword>